<name>C3L4F3_AMOA5</name>
<comment type="similarity">
    <text evidence="1">Belongs to the MreC family.</text>
</comment>
<dbReference type="GO" id="GO:0005886">
    <property type="term" value="C:plasma membrane"/>
    <property type="evidence" value="ECO:0007669"/>
    <property type="project" value="TreeGrafter"/>
</dbReference>
<dbReference type="STRING" id="452471.Aasi_1509"/>
<evidence type="ECO:0000313" key="7">
    <source>
        <dbReference type="Proteomes" id="UP000001227"/>
    </source>
</evidence>
<dbReference type="Gene3D" id="2.40.10.340">
    <property type="entry name" value="Rod shape-determining protein MreC, domain 1"/>
    <property type="match status" value="1"/>
</dbReference>
<dbReference type="NCBIfam" id="NF010532">
    <property type="entry name" value="PRK13922.9-3"/>
    <property type="match status" value="1"/>
</dbReference>
<keyword evidence="7" id="KW-1185">Reference proteome</keyword>
<feature type="domain" description="Rod shape-determining protein MreC beta-barrel core" evidence="5">
    <location>
        <begin position="90"/>
        <end position="238"/>
    </location>
</feature>
<dbReference type="GO" id="GO:0008360">
    <property type="term" value="P:regulation of cell shape"/>
    <property type="evidence" value="ECO:0007669"/>
    <property type="project" value="UniProtKB-KW"/>
</dbReference>
<dbReference type="InterPro" id="IPR042175">
    <property type="entry name" value="Cell/Rod_MreC_2"/>
</dbReference>
<dbReference type="PANTHER" id="PTHR34138">
    <property type="entry name" value="CELL SHAPE-DETERMINING PROTEIN MREC"/>
    <property type="match status" value="1"/>
</dbReference>
<dbReference type="InterPro" id="IPR055342">
    <property type="entry name" value="MreC_beta-barrel_core"/>
</dbReference>
<dbReference type="Pfam" id="PF04085">
    <property type="entry name" value="MreC"/>
    <property type="match status" value="1"/>
</dbReference>
<gene>
    <name evidence="6" type="ordered locus">Aasi_1509</name>
</gene>
<sequence length="257" mass="28960">MVLESFGLSLVFNQHFHTKFKQVNSSNLLIGSVYEFFSSLRQYPYLKENYTKILNENAYLKEQILQNSIQANKISDKFSEKQFKFIPAQVINNSITHTKNYLTLNKGASSGIMPGMGVIAKSGIVGSVKSVSEHFATVASLLHTDILVSAKLIPSNVIGTIHWCGYNPLQLQLLYIPRHLKVEVGDKVVTSGYDATFHTDIPIGAVSRVELNKESLFYDILVDISTDFSTLQHVYVLENNLRVEKESLEDVTRAYYD</sequence>
<reference evidence="6 7" key="1">
    <citation type="journal article" date="2010" name="J. Bacteriol.">
        <title>The genome of the amoeba symbiont 'Candidatus Amoebophilus asiaticus' reveals common mechanisms for host cell interaction among amoeba-associated bacteria.</title>
        <authorList>
            <person name="Schmitz-Esser S."/>
            <person name="Tischler P."/>
            <person name="Arnold R."/>
            <person name="Montanaro J."/>
            <person name="Wagner M."/>
            <person name="Rattei T."/>
            <person name="Horn M."/>
        </authorList>
    </citation>
    <scope>NUCLEOTIDE SEQUENCE [LARGE SCALE GENOMIC DNA]</scope>
    <source>
        <strain evidence="6 7">5a2</strain>
    </source>
</reference>
<dbReference type="InterPro" id="IPR007221">
    <property type="entry name" value="MreC"/>
</dbReference>
<evidence type="ECO:0000259" key="5">
    <source>
        <dbReference type="Pfam" id="PF04085"/>
    </source>
</evidence>
<keyword evidence="3" id="KW-0133">Cell shape</keyword>
<organism evidence="6 7">
    <name type="scientific">Amoebophilus asiaticus (strain 5a2)</name>
    <dbReference type="NCBI Taxonomy" id="452471"/>
    <lineage>
        <taxon>Bacteria</taxon>
        <taxon>Pseudomonadati</taxon>
        <taxon>Bacteroidota</taxon>
        <taxon>Cytophagia</taxon>
        <taxon>Cytophagales</taxon>
        <taxon>Amoebophilaceae</taxon>
        <taxon>Candidatus Amoebophilus</taxon>
    </lineage>
</organism>
<protein>
    <recommendedName>
        <fullName evidence="2">Cell shape-determining protein MreC</fullName>
    </recommendedName>
    <alternativeName>
        <fullName evidence="4">Cell shape protein MreC</fullName>
    </alternativeName>
</protein>
<dbReference type="InterPro" id="IPR042177">
    <property type="entry name" value="Cell/Rod_1"/>
</dbReference>
<dbReference type="KEGG" id="aas:Aasi_1509"/>
<accession>C3L4F3</accession>
<evidence type="ECO:0000313" key="6">
    <source>
        <dbReference type="EMBL" id="ACP20871.1"/>
    </source>
</evidence>
<evidence type="ECO:0000256" key="3">
    <source>
        <dbReference type="ARBA" id="ARBA00022960"/>
    </source>
</evidence>
<dbReference type="EMBL" id="CP001102">
    <property type="protein sequence ID" value="ACP20871.1"/>
    <property type="molecule type" value="Genomic_DNA"/>
</dbReference>
<evidence type="ECO:0000256" key="2">
    <source>
        <dbReference type="ARBA" id="ARBA00013855"/>
    </source>
</evidence>
<evidence type="ECO:0000256" key="4">
    <source>
        <dbReference type="ARBA" id="ARBA00032089"/>
    </source>
</evidence>
<dbReference type="HOGENOM" id="CLU_042663_5_1_10"/>
<dbReference type="eggNOG" id="COG1792">
    <property type="taxonomic scope" value="Bacteria"/>
</dbReference>
<dbReference type="AlphaFoldDB" id="C3L4F3"/>
<proteinExistence type="inferred from homology"/>
<dbReference type="PANTHER" id="PTHR34138:SF1">
    <property type="entry name" value="CELL SHAPE-DETERMINING PROTEIN MREC"/>
    <property type="match status" value="1"/>
</dbReference>
<dbReference type="Proteomes" id="UP000001227">
    <property type="component" value="Chromosome"/>
</dbReference>
<dbReference type="Gene3D" id="2.40.10.350">
    <property type="entry name" value="Rod shape-determining protein MreC, domain 2"/>
    <property type="match status" value="1"/>
</dbReference>
<evidence type="ECO:0000256" key="1">
    <source>
        <dbReference type="ARBA" id="ARBA00009369"/>
    </source>
</evidence>